<sequence>MATNLNVSTKRKQLSVLIGVIIVSGLAVAGFGYYNHDKGHKVASPPKHDSSQDMTGVVTNTFNQQMESSALTQQQQVTAAIQSQLDKLTVAMSKDQESKDKTIALLTQQIQDLKKSGGPQTDPQVGSQPMNLGQGKQEQWKVNVGSPTLSQGTGNIPLPANQGYNPNQGAGFYPGAGPATQRQTVPLIGGIKKSSFTWGNMKKDNLPWIPSGSFIQAIMIEGADANASVTGQQSTTPVVFTLQGNVSMPNGQIYNLDQCRVTGEIWGDISSERGEVRTKNLSCILKDKKIVDMPFEGHVSYEGKEGVRGKPVMRNGKIIGYAGAAGFLSGIGSGIQSAGTTTVGLGASAQASPGDILKQGFGGGASKAADTMSQYWIKRAEQYHPVIDIGAGNAVTVVFQQGFQLSTIEDSAAHKVQNQVQKASDSIDDDSSSNNQSASNHVGSNIDPDEILKQAKSLRLGDTIPQ</sequence>
<keyword evidence="4" id="KW-1185">Reference proteome</keyword>
<dbReference type="InterPro" id="IPR005498">
    <property type="entry name" value="T4SS_VirB10/TraB/TrbI"/>
</dbReference>
<dbReference type="RefSeq" id="WP_084984257.1">
    <property type="nucleotide sequence ID" value="NZ_CBCSCF010000021.1"/>
</dbReference>
<evidence type="ECO:0008006" key="5">
    <source>
        <dbReference type="Google" id="ProtNLM"/>
    </source>
</evidence>
<dbReference type="Pfam" id="PF03743">
    <property type="entry name" value="TrbI"/>
    <property type="match status" value="1"/>
</dbReference>
<proteinExistence type="predicted"/>
<organism evidence="3 4">
    <name type="scientific">Rouxiella silvae</name>
    <dbReference type="NCBI Taxonomy" id="1646373"/>
    <lineage>
        <taxon>Bacteria</taxon>
        <taxon>Pseudomonadati</taxon>
        <taxon>Pseudomonadota</taxon>
        <taxon>Gammaproteobacteria</taxon>
        <taxon>Enterobacterales</taxon>
        <taxon>Yersiniaceae</taxon>
        <taxon>Rouxiella</taxon>
    </lineage>
</organism>
<dbReference type="EMBL" id="MRWD01000067">
    <property type="protein sequence ID" value="ORJ19219.1"/>
    <property type="molecule type" value="Genomic_DNA"/>
</dbReference>
<name>A0ABX3TVT1_9GAMM</name>
<evidence type="ECO:0000313" key="4">
    <source>
        <dbReference type="Proteomes" id="UP000192722"/>
    </source>
</evidence>
<feature type="transmembrane region" description="Helical" evidence="2">
    <location>
        <begin position="14"/>
        <end position="34"/>
    </location>
</feature>
<evidence type="ECO:0000256" key="1">
    <source>
        <dbReference type="SAM" id="MobiDB-lite"/>
    </source>
</evidence>
<gene>
    <name evidence="3" type="ORF">BS639_21150</name>
</gene>
<evidence type="ECO:0000256" key="2">
    <source>
        <dbReference type="SAM" id="Phobius"/>
    </source>
</evidence>
<evidence type="ECO:0000313" key="3">
    <source>
        <dbReference type="EMBL" id="ORJ19219.1"/>
    </source>
</evidence>
<keyword evidence="2" id="KW-1133">Transmembrane helix</keyword>
<keyword evidence="2" id="KW-0812">Transmembrane</keyword>
<comment type="caution">
    <text evidence="3">The sequence shown here is derived from an EMBL/GenBank/DDBJ whole genome shotgun (WGS) entry which is preliminary data.</text>
</comment>
<reference evidence="3 4" key="1">
    <citation type="journal article" date="2017" name="Int. J. Syst. Evol. Microbiol.">
        <title>Rouxiella badensis sp. nov. and Rouxiella silvae sp. nov. isolated from peat bog soil in Germany and emendation of the genus description.</title>
        <authorList>
            <person name="Le Fleche-Mateos A."/>
            <person name="Kugler J.H."/>
            <person name="Hansen S.H."/>
            <person name="Syldatk C."/>
            <person name="Hausmann R."/>
            <person name="Lomprez F."/>
            <person name="Vandenbogaert M."/>
            <person name="Manuguerra J.C."/>
            <person name="Grimont P.A."/>
        </authorList>
    </citation>
    <scope>NUCLEOTIDE SEQUENCE [LARGE SCALE GENOMIC DNA]</scope>
    <source>
        <strain evidence="3 4">213</strain>
    </source>
</reference>
<dbReference type="NCBIfam" id="NF010289">
    <property type="entry name" value="PRK13729.1"/>
    <property type="match status" value="1"/>
</dbReference>
<feature type="region of interest" description="Disordered" evidence="1">
    <location>
        <begin position="416"/>
        <end position="466"/>
    </location>
</feature>
<keyword evidence="2" id="KW-0472">Membrane</keyword>
<dbReference type="CDD" id="cd16430">
    <property type="entry name" value="TraB"/>
    <property type="match status" value="1"/>
</dbReference>
<protein>
    <recommendedName>
        <fullName evidence="5">Conjugal transfer protein TraB</fullName>
    </recommendedName>
</protein>
<dbReference type="Proteomes" id="UP000192722">
    <property type="component" value="Unassembled WGS sequence"/>
</dbReference>
<accession>A0ABX3TVT1</accession>